<comment type="caution">
    <text evidence="2">The sequence shown here is derived from an EMBL/GenBank/DDBJ whole genome shotgun (WGS) entry which is preliminary data.</text>
</comment>
<dbReference type="SUPFAM" id="SSF47413">
    <property type="entry name" value="lambda repressor-like DNA-binding domains"/>
    <property type="match status" value="1"/>
</dbReference>
<proteinExistence type="predicted"/>
<dbReference type="Pfam" id="PF13560">
    <property type="entry name" value="HTH_31"/>
    <property type="match status" value="1"/>
</dbReference>
<evidence type="ECO:0000313" key="2">
    <source>
        <dbReference type="EMBL" id="GAA4601401.1"/>
    </source>
</evidence>
<dbReference type="Proteomes" id="UP001500212">
    <property type="component" value="Unassembled WGS sequence"/>
</dbReference>
<accession>A0ABP8TBN9</accession>
<name>A0ABP8TBN9_9ACTN</name>
<dbReference type="Gene3D" id="1.10.260.40">
    <property type="entry name" value="lambda repressor-like DNA-binding domains"/>
    <property type="match status" value="1"/>
</dbReference>
<dbReference type="InterPro" id="IPR001387">
    <property type="entry name" value="Cro/C1-type_HTH"/>
</dbReference>
<dbReference type="PANTHER" id="PTHR35010">
    <property type="entry name" value="BLL4672 PROTEIN-RELATED"/>
    <property type="match status" value="1"/>
</dbReference>
<dbReference type="InterPro" id="IPR041413">
    <property type="entry name" value="MLTR_LBD"/>
</dbReference>
<dbReference type="Gene3D" id="3.30.450.180">
    <property type="match status" value="1"/>
</dbReference>
<evidence type="ECO:0000313" key="3">
    <source>
        <dbReference type="Proteomes" id="UP001500212"/>
    </source>
</evidence>
<feature type="domain" description="HTH cro/C1-type" evidence="1">
    <location>
        <begin position="40"/>
        <end position="87"/>
    </location>
</feature>
<organism evidence="2 3">
    <name type="scientific">Actinoallomurus liliacearum</name>
    <dbReference type="NCBI Taxonomy" id="1080073"/>
    <lineage>
        <taxon>Bacteria</taxon>
        <taxon>Bacillati</taxon>
        <taxon>Actinomycetota</taxon>
        <taxon>Actinomycetes</taxon>
        <taxon>Streptosporangiales</taxon>
        <taxon>Thermomonosporaceae</taxon>
        <taxon>Actinoallomurus</taxon>
    </lineage>
</organism>
<reference evidence="3" key="1">
    <citation type="journal article" date="2019" name="Int. J. Syst. Evol. Microbiol.">
        <title>The Global Catalogue of Microorganisms (GCM) 10K type strain sequencing project: providing services to taxonomists for standard genome sequencing and annotation.</title>
        <authorList>
            <consortium name="The Broad Institute Genomics Platform"/>
            <consortium name="The Broad Institute Genome Sequencing Center for Infectious Disease"/>
            <person name="Wu L."/>
            <person name="Ma J."/>
        </authorList>
    </citation>
    <scope>NUCLEOTIDE SEQUENCE [LARGE SCALE GENOMIC DNA]</scope>
    <source>
        <strain evidence="3">JCM 17938</strain>
    </source>
</reference>
<sequence>MGLVSRLRARELGAFLRARRTLLTPDEVGLPVTGARRTPGLRREEIARLAGVSDGYYVRLEQGRAMHPSASVLGALAGALRLSQPEREHLFALAGESCPAPEPEELTEGSRRMLELLRPPTAAYVINRNSDVLAWNDTAGALFGHLVDGPRRPNNVRYVFTDPEAKRLFVDWPHIAADSVAHLRASSGHRPDDAELTELVTELHEVSPDFRRLWTARELRQKDDGRKELRHPRVGRLTLDYAVLAAPGAAGQRLVAYSADPDSDSHAALVRLWSKGN</sequence>
<dbReference type="EMBL" id="BAABHJ010000001">
    <property type="protein sequence ID" value="GAA4601401.1"/>
    <property type="molecule type" value="Genomic_DNA"/>
</dbReference>
<evidence type="ECO:0000259" key="1">
    <source>
        <dbReference type="PROSITE" id="PS50943"/>
    </source>
</evidence>
<keyword evidence="3" id="KW-1185">Reference proteome</keyword>
<dbReference type="PROSITE" id="PS50943">
    <property type="entry name" value="HTH_CROC1"/>
    <property type="match status" value="1"/>
</dbReference>
<dbReference type="PANTHER" id="PTHR35010:SF2">
    <property type="entry name" value="BLL4672 PROTEIN"/>
    <property type="match status" value="1"/>
</dbReference>
<dbReference type="Pfam" id="PF17765">
    <property type="entry name" value="MLTR_LBD"/>
    <property type="match status" value="1"/>
</dbReference>
<gene>
    <name evidence="2" type="ORF">GCM10023195_03530</name>
</gene>
<dbReference type="InterPro" id="IPR010982">
    <property type="entry name" value="Lambda_DNA-bd_dom_sf"/>
</dbReference>
<dbReference type="CDD" id="cd00093">
    <property type="entry name" value="HTH_XRE"/>
    <property type="match status" value="1"/>
</dbReference>
<protein>
    <submittedName>
        <fullName evidence="2">Helix-turn-helix transcriptional regulator</fullName>
    </submittedName>
</protein>
<dbReference type="SMART" id="SM00530">
    <property type="entry name" value="HTH_XRE"/>
    <property type="match status" value="1"/>
</dbReference>